<evidence type="ECO:0000313" key="1">
    <source>
        <dbReference type="EMBL" id="EMR71961.1"/>
    </source>
</evidence>
<evidence type="ECO:0000313" key="2">
    <source>
        <dbReference type="Proteomes" id="UP000012174"/>
    </source>
</evidence>
<name>M7TPX5_EUTLA</name>
<dbReference type="OrthoDB" id="4733322at2759"/>
<dbReference type="HOGENOM" id="CLU_963216_0_0_1"/>
<protein>
    <submittedName>
        <fullName evidence="1">Uncharacterized protein</fullName>
    </submittedName>
</protein>
<proteinExistence type="predicted"/>
<keyword evidence="2" id="KW-1185">Reference proteome</keyword>
<dbReference type="KEGG" id="ela:UCREL1_1003"/>
<dbReference type="AlphaFoldDB" id="M7TPX5"/>
<accession>M7TPX5</accession>
<organism evidence="1 2">
    <name type="scientific">Eutypa lata (strain UCR-EL1)</name>
    <name type="common">Grapevine dieback disease fungus</name>
    <name type="synonym">Eutypa armeniacae</name>
    <dbReference type="NCBI Taxonomy" id="1287681"/>
    <lineage>
        <taxon>Eukaryota</taxon>
        <taxon>Fungi</taxon>
        <taxon>Dikarya</taxon>
        <taxon>Ascomycota</taxon>
        <taxon>Pezizomycotina</taxon>
        <taxon>Sordariomycetes</taxon>
        <taxon>Xylariomycetidae</taxon>
        <taxon>Xylariales</taxon>
        <taxon>Diatrypaceae</taxon>
        <taxon>Eutypa</taxon>
    </lineage>
</organism>
<dbReference type="Proteomes" id="UP000012174">
    <property type="component" value="Unassembled WGS sequence"/>
</dbReference>
<sequence length="289" mass="33134">MCRIIIHHRMHHDVRTPMMLPDPNNNLRMYANPLRTTFHRCEISQPQTAAATTPCEYHSCCAPLTERRFCISALEASRRNGYPLTDVEPEECERYVLEHRHHRREHLGMSVSEPQPMEVDMNGEELLSPPPYGSGFEEREIREAASPKWRDDLDQLLWRDDTGNISSGATSNGGLAPITVPFAHQGRFRDPYEERLFLEAEKLYTLVCDAETHYAVLRDLSCGAMNVFSSLSSPSGSVTFRHWEPMAFATSTATMAGLNYVRAREKLEFKRDEVTSMLRWAGEPCLRCW</sequence>
<dbReference type="EMBL" id="KB705553">
    <property type="protein sequence ID" value="EMR71961.1"/>
    <property type="molecule type" value="Genomic_DNA"/>
</dbReference>
<gene>
    <name evidence="1" type="ORF">UCREL1_1003</name>
</gene>
<reference evidence="2" key="1">
    <citation type="journal article" date="2013" name="Genome Announc.">
        <title>Draft genome sequence of the grapevine dieback fungus Eutypa lata UCR-EL1.</title>
        <authorList>
            <person name="Blanco-Ulate B."/>
            <person name="Rolshausen P.E."/>
            <person name="Cantu D."/>
        </authorList>
    </citation>
    <scope>NUCLEOTIDE SEQUENCE [LARGE SCALE GENOMIC DNA]</scope>
    <source>
        <strain evidence="2">UCR-EL1</strain>
    </source>
</reference>